<feature type="region of interest" description="Disordered" evidence="1">
    <location>
        <begin position="197"/>
        <end position="218"/>
    </location>
</feature>
<evidence type="ECO:0000256" key="1">
    <source>
        <dbReference type="SAM" id="MobiDB-lite"/>
    </source>
</evidence>
<reference evidence="2 3" key="1">
    <citation type="submission" date="2018-09" db="EMBL/GenBank/DDBJ databases">
        <title>Genomic investigation of the strawberry pathogen Phytophthora fragariae indicates pathogenicity is determined by transcriptional variation in three key races.</title>
        <authorList>
            <person name="Adams T.M."/>
            <person name="Armitage A.D."/>
            <person name="Sobczyk M.K."/>
            <person name="Bates H.J."/>
            <person name="Dunwell J.M."/>
            <person name="Nellist C.F."/>
            <person name="Harrison R.J."/>
        </authorList>
    </citation>
    <scope>NUCLEOTIDE SEQUENCE [LARGE SCALE GENOMIC DNA]</scope>
    <source>
        <strain evidence="2 3">NOV-77</strain>
    </source>
</reference>
<dbReference type="EMBL" id="QXFY01001097">
    <property type="protein sequence ID" value="KAE9328403.1"/>
    <property type="molecule type" value="Genomic_DNA"/>
</dbReference>
<gene>
    <name evidence="2" type="ORF">PF008_g16191</name>
</gene>
<feature type="compositionally biased region" description="Acidic residues" evidence="1">
    <location>
        <begin position="141"/>
        <end position="155"/>
    </location>
</feature>
<sequence>MTRETRIVMRPAPDALRAVGPTKPHADAPTSTDMEEKPPAPASKKHSGDPEVAKAASASKKPANDTEETKETPASKKHAKDVGDAKTPASKKPKVAAAKAKAKKTPASSKPTRKAKNFFEARSEEARGEEARCQARCQAASEDEGLLEGGPEDPEAAAQALCCAATRPSRGREQRLVRHGHPEPRVCQWRRLACSSSSDVHEGPFGFREGRAAFPSGA</sequence>
<proteinExistence type="predicted"/>
<comment type="caution">
    <text evidence="2">The sequence shown here is derived from an EMBL/GenBank/DDBJ whole genome shotgun (WGS) entry which is preliminary data.</text>
</comment>
<feature type="compositionally biased region" description="Basic and acidic residues" evidence="1">
    <location>
        <begin position="62"/>
        <end position="84"/>
    </location>
</feature>
<dbReference type="AlphaFoldDB" id="A0A6G0RCH0"/>
<dbReference type="Proteomes" id="UP000486351">
    <property type="component" value="Unassembled WGS sequence"/>
</dbReference>
<feature type="compositionally biased region" description="Basic and acidic residues" evidence="1">
    <location>
        <begin position="117"/>
        <end position="133"/>
    </location>
</feature>
<name>A0A6G0RCH0_9STRA</name>
<evidence type="ECO:0000313" key="3">
    <source>
        <dbReference type="Proteomes" id="UP000486351"/>
    </source>
</evidence>
<evidence type="ECO:0000313" key="2">
    <source>
        <dbReference type="EMBL" id="KAE9328403.1"/>
    </source>
</evidence>
<feature type="compositionally biased region" description="Basic residues" evidence="1">
    <location>
        <begin position="89"/>
        <end position="104"/>
    </location>
</feature>
<protein>
    <submittedName>
        <fullName evidence="2">Uncharacterized protein</fullName>
    </submittedName>
</protein>
<accession>A0A6G0RCH0</accession>
<feature type="region of interest" description="Disordered" evidence="1">
    <location>
        <begin position="1"/>
        <end position="157"/>
    </location>
</feature>
<organism evidence="2 3">
    <name type="scientific">Phytophthora fragariae</name>
    <dbReference type="NCBI Taxonomy" id="53985"/>
    <lineage>
        <taxon>Eukaryota</taxon>
        <taxon>Sar</taxon>
        <taxon>Stramenopiles</taxon>
        <taxon>Oomycota</taxon>
        <taxon>Peronosporomycetes</taxon>
        <taxon>Peronosporales</taxon>
        <taxon>Peronosporaceae</taxon>
        <taxon>Phytophthora</taxon>
    </lineage>
</organism>